<protein>
    <submittedName>
        <fullName evidence="2">DNA-binding protein</fullName>
    </submittedName>
</protein>
<evidence type="ECO:0000256" key="1">
    <source>
        <dbReference type="SAM" id="Coils"/>
    </source>
</evidence>
<sequence>MEAREKQGGGKNLYIEQRIEELEKEVKELREKVSISEKFVTPMELAEIMGCSRNTISNKINSGDIYATRKTGDPRIPMSQFYKSDPVNLLKRKPERLRKAAGAETMKSLVFAEN</sequence>
<evidence type="ECO:0000313" key="2">
    <source>
        <dbReference type="EMBL" id="RFZ75623.1"/>
    </source>
</evidence>
<keyword evidence="1" id="KW-0175">Coiled coil</keyword>
<comment type="caution">
    <text evidence="2">The sequence shown here is derived from an EMBL/GenBank/DDBJ whole genome shotgun (WGS) entry which is preliminary data.</text>
</comment>
<feature type="coiled-coil region" evidence="1">
    <location>
        <begin position="12"/>
        <end position="39"/>
    </location>
</feature>
<gene>
    <name evidence="2" type="ORF">DS742_28015</name>
</gene>
<evidence type="ECO:0000313" key="3">
    <source>
        <dbReference type="Proteomes" id="UP000260680"/>
    </source>
</evidence>
<organism evidence="2 3">
    <name type="scientific">Lacrimispora amygdalina</name>
    <dbReference type="NCBI Taxonomy" id="253257"/>
    <lineage>
        <taxon>Bacteria</taxon>
        <taxon>Bacillati</taxon>
        <taxon>Bacillota</taxon>
        <taxon>Clostridia</taxon>
        <taxon>Lachnospirales</taxon>
        <taxon>Lachnospiraceae</taxon>
        <taxon>Lacrimispora</taxon>
    </lineage>
</organism>
<dbReference type="EMBL" id="QOHO01000135">
    <property type="protein sequence ID" value="RFZ75623.1"/>
    <property type="molecule type" value="Genomic_DNA"/>
</dbReference>
<dbReference type="AlphaFoldDB" id="A0A3E2N3R4"/>
<reference evidence="2 3" key="1">
    <citation type="submission" date="2018-07" db="EMBL/GenBank/DDBJ databases">
        <title>New species, Clostridium PI-S10-A1B.</title>
        <authorList>
            <person name="Krishna G."/>
            <person name="Summeta K."/>
            <person name="Shikha S."/>
            <person name="Prabhu P.B."/>
            <person name="Suresh K."/>
        </authorList>
    </citation>
    <scope>NUCLEOTIDE SEQUENCE [LARGE SCALE GENOMIC DNA]</scope>
    <source>
        <strain evidence="2 3">PI-S10-A1B</strain>
    </source>
</reference>
<dbReference type="Proteomes" id="UP000260680">
    <property type="component" value="Unassembled WGS sequence"/>
</dbReference>
<keyword evidence="2" id="KW-0238">DNA-binding</keyword>
<accession>A0A3E2N3R4</accession>
<name>A0A3E2N3R4_9FIRM</name>
<dbReference type="GO" id="GO:0003677">
    <property type="term" value="F:DNA binding"/>
    <property type="evidence" value="ECO:0007669"/>
    <property type="project" value="UniProtKB-KW"/>
</dbReference>
<proteinExistence type="predicted"/>